<dbReference type="RefSeq" id="WP_120192253.1">
    <property type="nucleotide sequence ID" value="NZ_RAPK01000007.1"/>
</dbReference>
<dbReference type="Pfam" id="PF03448">
    <property type="entry name" value="MgtE_N"/>
    <property type="match status" value="1"/>
</dbReference>
<evidence type="ECO:0000256" key="1">
    <source>
        <dbReference type="SAM" id="Coils"/>
    </source>
</evidence>
<keyword evidence="1" id="KW-0175">Coiled coil</keyword>
<keyword evidence="2" id="KW-0472">Membrane</keyword>
<organism evidence="4 5">
    <name type="scientific">Sinobaca qinghaiensis</name>
    <dbReference type="NCBI Taxonomy" id="342944"/>
    <lineage>
        <taxon>Bacteria</taxon>
        <taxon>Bacillati</taxon>
        <taxon>Bacillota</taxon>
        <taxon>Bacilli</taxon>
        <taxon>Bacillales</taxon>
        <taxon>Sporolactobacillaceae</taxon>
        <taxon>Sinobaca</taxon>
    </lineage>
</organism>
<dbReference type="Proteomes" id="UP000285120">
    <property type="component" value="Unassembled WGS sequence"/>
</dbReference>
<dbReference type="OrthoDB" id="1724615at2"/>
<gene>
    <name evidence="4" type="ORF">ATL39_1068</name>
</gene>
<evidence type="ECO:0000313" key="5">
    <source>
        <dbReference type="Proteomes" id="UP000285120"/>
    </source>
</evidence>
<keyword evidence="2" id="KW-1133">Transmembrane helix</keyword>
<keyword evidence="2" id="KW-0812">Transmembrane</keyword>
<proteinExistence type="predicted"/>
<feature type="transmembrane region" description="Helical" evidence="2">
    <location>
        <begin position="21"/>
        <end position="46"/>
    </location>
</feature>
<sequence>MAKTKKPSIDEKEKEKKGGMVQWFVLIVLVPVTFAIIIGVVILSMMGVPLAEMSKNAAAGIPGISALVEDEPEQEAGASPENEETIALLEEEIQAMEQELVEKDEELLSMQEEVDAAGQEADAEEEEIEPNPELAELASMYEEMSAKNAAAILNELDDAEAIRHMQEMNTENRSAILEKMEVEKAAVIMGAFAEPAAETG</sequence>
<dbReference type="EMBL" id="RAPK01000007">
    <property type="protein sequence ID" value="RKD75369.1"/>
    <property type="molecule type" value="Genomic_DNA"/>
</dbReference>
<name>A0A419V5Y6_9BACL</name>
<dbReference type="AlphaFoldDB" id="A0A419V5Y6"/>
<feature type="coiled-coil region" evidence="1">
    <location>
        <begin position="79"/>
        <end position="127"/>
    </location>
</feature>
<feature type="domain" description="Magnesium transporter MgtE intracellular" evidence="3">
    <location>
        <begin position="135"/>
        <end position="189"/>
    </location>
</feature>
<accession>A0A419V5Y6</accession>
<evidence type="ECO:0000313" key="4">
    <source>
        <dbReference type="EMBL" id="RKD75369.1"/>
    </source>
</evidence>
<keyword evidence="4" id="KW-0966">Cell projection</keyword>
<dbReference type="SUPFAM" id="SSF158791">
    <property type="entry name" value="MgtE N-terminal domain-like"/>
    <property type="match status" value="1"/>
</dbReference>
<evidence type="ECO:0000259" key="3">
    <source>
        <dbReference type="Pfam" id="PF03448"/>
    </source>
</evidence>
<keyword evidence="5" id="KW-1185">Reference proteome</keyword>
<protein>
    <submittedName>
        <fullName evidence="4">Flagellar motility protein MotE (MotC chaperone)</fullName>
    </submittedName>
</protein>
<keyword evidence="4" id="KW-0969">Cilium</keyword>
<reference evidence="4 5" key="1">
    <citation type="submission" date="2018-09" db="EMBL/GenBank/DDBJ databases">
        <title>Genomic Encyclopedia of Archaeal and Bacterial Type Strains, Phase II (KMG-II): from individual species to whole genera.</title>
        <authorList>
            <person name="Goeker M."/>
        </authorList>
    </citation>
    <scope>NUCLEOTIDE SEQUENCE [LARGE SCALE GENOMIC DNA]</scope>
    <source>
        <strain evidence="4 5">DSM 17008</strain>
    </source>
</reference>
<evidence type="ECO:0000256" key="2">
    <source>
        <dbReference type="SAM" id="Phobius"/>
    </source>
</evidence>
<comment type="caution">
    <text evidence="4">The sequence shown here is derived from an EMBL/GenBank/DDBJ whole genome shotgun (WGS) entry which is preliminary data.</text>
</comment>
<keyword evidence="4" id="KW-0282">Flagellum</keyword>
<dbReference type="InterPro" id="IPR006668">
    <property type="entry name" value="Mg_transptr_MgtE_intracell_dom"/>
</dbReference>